<keyword evidence="2" id="KW-1185">Reference proteome</keyword>
<dbReference type="Proteomes" id="UP000216339">
    <property type="component" value="Unassembled WGS sequence"/>
</dbReference>
<evidence type="ECO:0000313" key="2">
    <source>
        <dbReference type="Proteomes" id="UP000216339"/>
    </source>
</evidence>
<organism evidence="1 2">
    <name type="scientific">Rubrivirga marina</name>
    <dbReference type="NCBI Taxonomy" id="1196024"/>
    <lineage>
        <taxon>Bacteria</taxon>
        <taxon>Pseudomonadati</taxon>
        <taxon>Rhodothermota</taxon>
        <taxon>Rhodothermia</taxon>
        <taxon>Rhodothermales</taxon>
        <taxon>Rubricoccaceae</taxon>
        <taxon>Rubrivirga</taxon>
    </lineage>
</organism>
<evidence type="ECO:0008006" key="3">
    <source>
        <dbReference type="Google" id="ProtNLM"/>
    </source>
</evidence>
<dbReference type="InterPro" id="IPR045444">
    <property type="entry name" value="DUF6503"/>
</dbReference>
<dbReference type="Pfam" id="PF20113">
    <property type="entry name" value="DUF6503"/>
    <property type="match status" value="1"/>
</dbReference>
<gene>
    <name evidence="1" type="ORF">BSZ37_18835</name>
</gene>
<name>A0A271J736_9BACT</name>
<sequence>MLAACERPAPQGDPEALALLDRARAHHGSALLDDATVRFAFRGTPFVAERDGGRFRYSRTLTDERGRVIEEVVDNDGAHRFVDGVEAPLTADGAAALTTGVNSVVYFALLPAPLADPAVRARLLTPDRVGGEDYDRVEVTFAQNGGGADYQDRYVYWLRQSDGQIGHYAYTYEVTPGDTARAATGTRFRVPIRTWREGGVVFQDWRNLSADSLGALRAFGDAYDAGRTFEVSTVVLDSVRVER</sequence>
<evidence type="ECO:0000313" key="1">
    <source>
        <dbReference type="EMBL" id="PAP78864.1"/>
    </source>
</evidence>
<reference evidence="1 2" key="1">
    <citation type="submission" date="2016-11" db="EMBL/GenBank/DDBJ databases">
        <title>Study of marine rhodopsin-containing bacteria.</title>
        <authorList>
            <person name="Yoshizawa S."/>
            <person name="Kumagai Y."/>
            <person name="Kogure K."/>
        </authorList>
    </citation>
    <scope>NUCLEOTIDE SEQUENCE [LARGE SCALE GENOMIC DNA]</scope>
    <source>
        <strain evidence="1 2">SAORIC-28</strain>
    </source>
</reference>
<protein>
    <recommendedName>
        <fullName evidence="3">Deoxyribose-phosphate aldolase</fullName>
    </recommendedName>
</protein>
<accession>A0A271J736</accession>
<comment type="caution">
    <text evidence="1">The sequence shown here is derived from an EMBL/GenBank/DDBJ whole genome shotgun (WGS) entry which is preliminary data.</text>
</comment>
<proteinExistence type="predicted"/>
<dbReference type="EMBL" id="MQWD01000001">
    <property type="protein sequence ID" value="PAP78864.1"/>
    <property type="molecule type" value="Genomic_DNA"/>
</dbReference>
<dbReference type="AlphaFoldDB" id="A0A271J736"/>